<evidence type="ECO:0000259" key="3">
    <source>
        <dbReference type="Pfam" id="PF24883"/>
    </source>
</evidence>
<feature type="compositionally biased region" description="Basic and acidic residues" evidence="2">
    <location>
        <begin position="677"/>
        <end position="687"/>
    </location>
</feature>
<feature type="region of interest" description="Disordered" evidence="2">
    <location>
        <begin position="1420"/>
        <end position="1450"/>
    </location>
</feature>
<dbReference type="Pfam" id="PF24883">
    <property type="entry name" value="NPHP3_N"/>
    <property type="match status" value="2"/>
</dbReference>
<evidence type="ECO:0000256" key="1">
    <source>
        <dbReference type="ARBA" id="ARBA00022737"/>
    </source>
</evidence>
<feature type="domain" description="Nephrocystin 3-like N-terminal" evidence="3">
    <location>
        <begin position="42"/>
        <end position="85"/>
    </location>
</feature>
<evidence type="ECO:0000313" key="5">
    <source>
        <dbReference type="Proteomes" id="UP001396898"/>
    </source>
</evidence>
<dbReference type="Proteomes" id="UP001396898">
    <property type="component" value="Unassembled WGS sequence"/>
</dbReference>
<dbReference type="PANTHER" id="PTHR10039:SF16">
    <property type="entry name" value="GPI INOSITOL-DEACYLASE"/>
    <property type="match status" value="1"/>
</dbReference>
<protein>
    <recommendedName>
        <fullName evidence="3">Nephrocystin 3-like N-terminal domain-containing protein</fullName>
    </recommendedName>
</protein>
<accession>A0ABR1RJ93</accession>
<feature type="domain" description="Nephrocystin 3-like N-terminal" evidence="3">
    <location>
        <begin position="90"/>
        <end position="131"/>
    </location>
</feature>
<gene>
    <name evidence="4" type="ORF">PG991_009514</name>
</gene>
<dbReference type="InterPro" id="IPR027417">
    <property type="entry name" value="P-loop_NTPase"/>
</dbReference>
<feature type="compositionally biased region" description="Acidic residues" evidence="2">
    <location>
        <begin position="1420"/>
        <end position="1434"/>
    </location>
</feature>
<name>A0ABR1RJ93_9PEZI</name>
<keyword evidence="1" id="KW-0677">Repeat</keyword>
<comment type="caution">
    <text evidence="4">The sequence shown here is derived from an EMBL/GenBank/DDBJ whole genome shotgun (WGS) entry which is preliminary data.</text>
</comment>
<dbReference type="PANTHER" id="PTHR10039">
    <property type="entry name" value="AMELOGENIN"/>
    <property type="match status" value="1"/>
</dbReference>
<dbReference type="Pfam" id="PF26639">
    <property type="entry name" value="Het-6_barrel"/>
    <property type="match status" value="1"/>
</dbReference>
<feature type="region of interest" description="Disordered" evidence="2">
    <location>
        <begin position="677"/>
        <end position="720"/>
    </location>
</feature>
<organism evidence="4 5">
    <name type="scientific">Apiospora marii</name>
    <dbReference type="NCBI Taxonomy" id="335849"/>
    <lineage>
        <taxon>Eukaryota</taxon>
        <taxon>Fungi</taxon>
        <taxon>Dikarya</taxon>
        <taxon>Ascomycota</taxon>
        <taxon>Pezizomycotina</taxon>
        <taxon>Sordariomycetes</taxon>
        <taxon>Xylariomycetidae</taxon>
        <taxon>Amphisphaeriales</taxon>
        <taxon>Apiosporaceae</taxon>
        <taxon>Apiospora</taxon>
    </lineage>
</organism>
<keyword evidence="5" id="KW-1185">Reference proteome</keyword>
<dbReference type="EMBL" id="JAQQWI010000014">
    <property type="protein sequence ID" value="KAK8013243.1"/>
    <property type="molecule type" value="Genomic_DNA"/>
</dbReference>
<dbReference type="SUPFAM" id="SSF52540">
    <property type="entry name" value="P-loop containing nucleoside triphosphate hydrolases"/>
    <property type="match status" value="1"/>
</dbReference>
<reference evidence="4 5" key="1">
    <citation type="submission" date="2023-01" db="EMBL/GenBank/DDBJ databases">
        <title>Analysis of 21 Apiospora genomes using comparative genomics revels a genus with tremendous synthesis potential of carbohydrate active enzymes and secondary metabolites.</title>
        <authorList>
            <person name="Sorensen T."/>
        </authorList>
    </citation>
    <scope>NUCLEOTIDE SEQUENCE [LARGE SCALE GENOMIC DNA]</scope>
    <source>
        <strain evidence="4 5">CBS 20057</strain>
    </source>
</reference>
<sequence>MASEIGKQPTEGDDVKSHVDSWIKVDADHEEQAHLKMPHPHTCEWLLQQHEFETWLKATKSTALVLLAPPGAGKTVATSAVAGALIRHISRVHIILDGLDECRDRKSLLPVLGTLLETSTYGIVKWFFTSRPEREIRHHLLRYNVSEIEATVDSIKTDIKAFLHDQCINPKRLHMIDRVVDKSEGNFLWATIMLRVLNDNSTNDEKQVLRELDAFPRGLNGLYLRALHRLSKRKMWQQELARKMFAFLIVSFQSLRLSEMSQALTVVTSPTSYPLPHTMLVPSVLEDLGSGLIVFDRSLPGCSEDPLLRFIHKSAHDFLLQCIGSGKSKRSGASNDTAGQYPDEEHFERKRRVLLASFSKGMSAPPAVVRFFTTEESANQELGTACLQYLSNPRYNKPGFGKEFLDDQDHAFLKYAAVFWHAHLSSCAPTSKLHRQVESFMESSAFWNCVTVQSVVAPHLYAVYYRRHRKSLSYQSFIPTTPLGSNPLEIHYGSPLPAWVSLSRTAEFDRFVTQWCHVLNSYPGNLNQCYMDDQWRSRWPTINQWLSPRVQCRTLASGNMSLEDRIETEIRKRQQQPALENASGSARSCSSLSFDNPVEECTHLRGHRHFPSPSCLKCLTTLPTQVASDTETDIPGSSQPHWRSIVTYTSNFDTAKLSPDCKLPVVAMQWRTEAREADRIDNDRQERVVMSSLKSELPSESGSDSDSDSDLNSSCDDILTRSGGRSTHQNFLVIAREDDKPVTYLWRSACSNVVTPVAFHHSEPWACWSPSAHEFCLADTVTGVIERATLPELPEVDFSSVQCLHKEFHAPEAGQCLIYLLLVATPVGHGMQCHLSISLLEMVRIGDSALELSALGPSATMSFFVTEILQIPLLLTSWGPDCVYAALPPLSCKPKIVRLPFPARSQSHHGFPSGFQTLREPIFFPSSMARRHPRLSVDGQGTLSLFLTAHSSSSETLEDHDNPNLIGPCETATGYSIEQGPIQMSWPLDYLTDWRDWEPSTDGGSEKDDSTLGEARRLRGSTDPIQFDFEYASMLDEQVEGFDAISWCWGDTGAMEAKNITIRFGNAQRYGEFWDESTADPFPPNIDWDAVGAFFSAAWFTRLWVIQEVVLSTHVHVFWGKYQMCWRHLVQTTHYITHSVSDENLEPGSRVGLSNTVMIGKIQDEKSHPLFVLVSNPRLGATDPKDRVFALYGLLKEDLLDETQVALRKSFSPDYSLPLVEIDTNATKAAMCSAAGLYLLLQAQCLVPRHGWDHSDTGFPSWVPRYHFVQDAARGSYKPLSSLIERYSKHDVMKVDTDTPQNILRIAGVVVDTVSGVCEQLPRQFPTAVPLLPGLASAFDLWDAALAANPHVHRTELAGSLRTTLQMRAEHPNKQPIARDCNDDYRYAFQSLVAKFWPTEGNVPTESGVLLEDEPADFDDADLDNEYASDEDLEPPGQSPAFPRLASQDEGEDRSLDLFWDRIRTRHVNRRFFVTSGGRMGSAAPRSQAGDKICILSGLTVPIVLRQVDGSDWVLIGDAYLSGLVKTQTYSYDHLLGRLGNPDQDKDVDNAGAREQWFNLK</sequence>
<dbReference type="InterPro" id="IPR056884">
    <property type="entry name" value="NPHP3-like_N"/>
</dbReference>
<proteinExistence type="predicted"/>
<evidence type="ECO:0000256" key="2">
    <source>
        <dbReference type="SAM" id="MobiDB-lite"/>
    </source>
</evidence>
<evidence type="ECO:0000313" key="4">
    <source>
        <dbReference type="EMBL" id="KAK8013243.1"/>
    </source>
</evidence>